<keyword evidence="2" id="KW-0812">Transmembrane</keyword>
<dbReference type="GO" id="GO:0016705">
    <property type="term" value="F:oxidoreductase activity, acting on paired donors, with incorporation or reduction of molecular oxygen"/>
    <property type="evidence" value="ECO:0007669"/>
    <property type="project" value="InterPro"/>
</dbReference>
<accession>A0AAX2AD62</accession>
<dbReference type="Gene3D" id="1.10.630.10">
    <property type="entry name" value="Cytochrome P450"/>
    <property type="match status" value="2"/>
</dbReference>
<dbReference type="GO" id="GO:0005506">
    <property type="term" value="F:iron ion binding"/>
    <property type="evidence" value="ECO:0007669"/>
    <property type="project" value="InterPro"/>
</dbReference>
<dbReference type="RefSeq" id="WP_114843032.1">
    <property type="nucleotide sequence ID" value="NZ_CP031219.1"/>
</dbReference>
<dbReference type="GO" id="GO:0004497">
    <property type="term" value="F:monooxygenase activity"/>
    <property type="evidence" value="ECO:0007669"/>
    <property type="project" value="InterPro"/>
</dbReference>
<organism evidence="3 4">
    <name type="scientific">Malaciobacter mytili LMG 24559</name>
    <dbReference type="NCBI Taxonomy" id="1032238"/>
    <lineage>
        <taxon>Bacteria</taxon>
        <taxon>Pseudomonadati</taxon>
        <taxon>Campylobacterota</taxon>
        <taxon>Epsilonproteobacteria</taxon>
        <taxon>Campylobacterales</taxon>
        <taxon>Arcobacteraceae</taxon>
        <taxon>Malaciobacter</taxon>
    </lineage>
</organism>
<dbReference type="PANTHER" id="PTHR46696:SF1">
    <property type="entry name" value="CYTOCHROME P450 YJIB-RELATED"/>
    <property type="match status" value="1"/>
</dbReference>
<keyword evidence="2" id="KW-1133">Transmembrane helix</keyword>
<comment type="similarity">
    <text evidence="1">Belongs to the cytochrome P450 family.</text>
</comment>
<dbReference type="SUPFAM" id="SSF48264">
    <property type="entry name" value="Cytochrome P450"/>
    <property type="match status" value="1"/>
</dbReference>
<dbReference type="PROSITE" id="PS00086">
    <property type="entry name" value="CYTOCHROME_P450"/>
    <property type="match status" value="1"/>
</dbReference>
<feature type="transmembrane region" description="Helical" evidence="2">
    <location>
        <begin position="200"/>
        <end position="224"/>
    </location>
</feature>
<dbReference type="InterPro" id="IPR017972">
    <property type="entry name" value="Cyt_P450_CS"/>
</dbReference>
<keyword evidence="2" id="KW-0472">Membrane</keyword>
<evidence type="ECO:0000256" key="2">
    <source>
        <dbReference type="SAM" id="Phobius"/>
    </source>
</evidence>
<sequence>MNNKFENKEGIIIIKDFDTAISILKDSSFVVPDLLSFLDKLSEASNIDLSTLRLFTTMSPFFLEGEKHQYLRSIGQVYLGTKYYEKWLPFFQNTIDKILNRINSLEEFDLIQELNIPIFTELLKPYLGIYSNNEKDFDKKAIVLQRLIEPMLSINKLKLVNSDLKELIDSLDLEKTHNQDSIFKDLLDNNIELSLDEKKAYIIVLYAAIAPLAQTIINIIVYLYENKPNISKKDFLNNIDYYIWKCAAPIFIHRIAVEDKIINNTFIKKGNTLLIDISTSIKNHKNNCPMENKNFAFGHGKHLCLGAFISRSLISEIVPRFLDTISLKILSKEKDKTNHIANSYMKIIVKNIKES</sequence>
<dbReference type="InterPro" id="IPR036396">
    <property type="entry name" value="Cyt_P450_sf"/>
</dbReference>
<evidence type="ECO:0000256" key="1">
    <source>
        <dbReference type="ARBA" id="ARBA00010617"/>
    </source>
</evidence>
<gene>
    <name evidence="3" type="ORF">CP985_13025</name>
</gene>
<evidence type="ECO:0008006" key="5">
    <source>
        <dbReference type="Google" id="ProtNLM"/>
    </source>
</evidence>
<reference evidence="3 4" key="1">
    <citation type="submission" date="2017-09" db="EMBL/GenBank/DDBJ databases">
        <title>Genomics of the genus Arcobacter.</title>
        <authorList>
            <person name="Perez-Cataluna A."/>
            <person name="Figueras M.J."/>
            <person name="Salas-Masso N."/>
        </authorList>
    </citation>
    <scope>NUCLEOTIDE SEQUENCE [LARGE SCALE GENOMIC DNA]</scope>
    <source>
        <strain evidence="3 4">CECT 7386</strain>
    </source>
</reference>
<dbReference type="PANTHER" id="PTHR46696">
    <property type="entry name" value="P450, PUTATIVE (EUROFUNG)-RELATED"/>
    <property type="match status" value="1"/>
</dbReference>
<protein>
    <recommendedName>
        <fullName evidence="5">Cytochrome P450</fullName>
    </recommendedName>
</protein>
<keyword evidence="4" id="KW-1185">Reference proteome</keyword>
<dbReference type="GO" id="GO:0020037">
    <property type="term" value="F:heme binding"/>
    <property type="evidence" value="ECO:0007669"/>
    <property type="project" value="InterPro"/>
</dbReference>
<name>A0AAX2AD62_9BACT</name>
<dbReference type="EMBL" id="NXID01000057">
    <property type="protein sequence ID" value="RXK13722.1"/>
    <property type="molecule type" value="Genomic_DNA"/>
</dbReference>
<dbReference type="Proteomes" id="UP000290092">
    <property type="component" value="Unassembled WGS sequence"/>
</dbReference>
<proteinExistence type="inferred from homology"/>
<dbReference type="AlphaFoldDB" id="A0AAX2AD62"/>
<comment type="caution">
    <text evidence="3">The sequence shown here is derived from an EMBL/GenBank/DDBJ whole genome shotgun (WGS) entry which is preliminary data.</text>
</comment>
<evidence type="ECO:0000313" key="4">
    <source>
        <dbReference type="Proteomes" id="UP000290092"/>
    </source>
</evidence>
<evidence type="ECO:0000313" key="3">
    <source>
        <dbReference type="EMBL" id="RXK13722.1"/>
    </source>
</evidence>